<feature type="transmembrane region" description="Helical" evidence="7">
    <location>
        <begin position="6"/>
        <end position="31"/>
    </location>
</feature>
<evidence type="ECO:0000256" key="1">
    <source>
        <dbReference type="ARBA" id="ARBA00004418"/>
    </source>
</evidence>
<dbReference type="GO" id="GO:0016020">
    <property type="term" value="C:membrane"/>
    <property type="evidence" value="ECO:0007669"/>
    <property type="project" value="InterPro"/>
</dbReference>
<keyword evidence="7" id="KW-1133">Transmembrane helix</keyword>
<protein>
    <recommendedName>
        <fullName evidence="6">Putative aliphatic sulfonates-binding protein</fullName>
    </recommendedName>
</protein>
<evidence type="ECO:0000256" key="6">
    <source>
        <dbReference type="ARBA" id="ARBA00070228"/>
    </source>
</evidence>
<gene>
    <name evidence="9" type="ORF">F941_01321</name>
</gene>
<dbReference type="PANTHER" id="PTHR30024:SF21">
    <property type="entry name" value="ABC TRANSPORTER SUBSTRATE-BINDING PROTEIN"/>
    <property type="match status" value="1"/>
</dbReference>
<proteinExistence type="inferred from homology"/>
<keyword evidence="7" id="KW-0812">Transmembrane</keyword>
<dbReference type="EMBL" id="APQD01000011">
    <property type="protein sequence ID" value="ENV83225.1"/>
    <property type="molecule type" value="Genomic_DNA"/>
</dbReference>
<comment type="caution">
    <text evidence="9">The sequence shown here is derived from an EMBL/GenBank/DDBJ whole genome shotgun (WGS) entry which is preliminary data.</text>
</comment>
<comment type="function">
    <text evidence="5">Part of a binding-protein-dependent transport system for aliphatic sulfonates. Putative binding protein.</text>
</comment>
<dbReference type="FunFam" id="3.40.190.10:FF:000050">
    <property type="entry name" value="Sulfonate ABC transporter substrate-binding protein"/>
    <property type="match status" value="1"/>
</dbReference>
<dbReference type="NCBIfam" id="TIGR01728">
    <property type="entry name" value="SsuA_fam"/>
    <property type="match status" value="1"/>
</dbReference>
<feature type="domain" description="Solute-binding protein family 3/N-terminal" evidence="8">
    <location>
        <begin position="63"/>
        <end position="276"/>
    </location>
</feature>
<dbReference type="PANTHER" id="PTHR30024">
    <property type="entry name" value="ALIPHATIC SULFONATES-BINDING PROTEIN-RELATED"/>
    <property type="match status" value="1"/>
</dbReference>
<dbReference type="GO" id="GO:0042626">
    <property type="term" value="F:ATPase-coupled transmembrane transporter activity"/>
    <property type="evidence" value="ECO:0007669"/>
    <property type="project" value="InterPro"/>
</dbReference>
<reference evidence="9 10" key="1">
    <citation type="submission" date="2013-02" db="EMBL/GenBank/DDBJ databases">
        <title>The Genome Sequence of Acinetobacter bouvetii CIP 107468.</title>
        <authorList>
            <consortium name="The Broad Institute Genome Sequencing Platform"/>
            <consortium name="The Broad Institute Genome Sequencing Center for Infectious Disease"/>
            <person name="Cerqueira G."/>
            <person name="Feldgarden M."/>
            <person name="Courvalin P."/>
            <person name="Perichon B."/>
            <person name="Grillot-Courvalin C."/>
            <person name="Clermont D."/>
            <person name="Rocha E."/>
            <person name="Yoon E.-J."/>
            <person name="Nemec A."/>
            <person name="Walker B."/>
            <person name="Young S.K."/>
            <person name="Zeng Q."/>
            <person name="Gargeya S."/>
            <person name="Fitzgerald M."/>
            <person name="Haas B."/>
            <person name="Abouelleil A."/>
            <person name="Alvarado L."/>
            <person name="Arachchi H.M."/>
            <person name="Berlin A.M."/>
            <person name="Chapman S.B."/>
            <person name="Dewar J."/>
            <person name="Goldberg J."/>
            <person name="Griggs A."/>
            <person name="Gujja S."/>
            <person name="Hansen M."/>
            <person name="Howarth C."/>
            <person name="Imamovic A."/>
            <person name="Larimer J."/>
            <person name="McCowan C."/>
            <person name="Murphy C."/>
            <person name="Neiman D."/>
            <person name="Pearson M."/>
            <person name="Priest M."/>
            <person name="Roberts A."/>
            <person name="Saif S."/>
            <person name="Shea T."/>
            <person name="Sisk P."/>
            <person name="Sykes S."/>
            <person name="Wortman J."/>
            <person name="Nusbaum C."/>
            <person name="Birren B."/>
        </authorList>
    </citation>
    <scope>NUCLEOTIDE SEQUENCE [LARGE SCALE GENOMIC DNA]</scope>
    <source>
        <strain evidence="9 10">CIP 107468</strain>
    </source>
</reference>
<dbReference type="InterPro" id="IPR015168">
    <property type="entry name" value="SsuA/THI5"/>
</dbReference>
<dbReference type="Pfam" id="PF09084">
    <property type="entry name" value="NMT1"/>
    <property type="match status" value="1"/>
</dbReference>
<evidence type="ECO:0000256" key="7">
    <source>
        <dbReference type="SAM" id="Phobius"/>
    </source>
</evidence>
<comment type="subcellular location">
    <subcellularLocation>
        <location evidence="1">Periplasm</location>
    </subcellularLocation>
</comment>
<dbReference type="Proteomes" id="UP000018460">
    <property type="component" value="Unassembled WGS sequence"/>
</dbReference>
<evidence type="ECO:0000313" key="9">
    <source>
        <dbReference type="EMBL" id="ENV83225.1"/>
    </source>
</evidence>
<dbReference type="AlphaFoldDB" id="N9DRB9"/>
<keyword evidence="10" id="KW-1185">Reference proteome</keyword>
<dbReference type="PATRIC" id="fig|1120925.3.peg.1400"/>
<dbReference type="eggNOG" id="COG0715">
    <property type="taxonomic scope" value="Bacteria"/>
</dbReference>
<dbReference type="SMART" id="SM00062">
    <property type="entry name" value="PBPb"/>
    <property type="match status" value="1"/>
</dbReference>
<evidence type="ECO:0000256" key="3">
    <source>
        <dbReference type="ARBA" id="ARBA00022448"/>
    </source>
</evidence>
<sequence length="355" mass="39037">MFLQFHLWLSFFLFCTIRLARVLIAHYFFYMHLGAQMKSLTQISALLFSALSAGTAVAAIPAEIKLDYAYYAPTSLVVKDQKLLEKALPKNEIKWVFSQGSNRSLEYLNSGSVDFASTAGLAAVLSKANGSPIKTVYIQSQPEWTALLVNKNSNIKSLKDLKGKKIAATKGTDPFLFTLQALETAGLTKRDVQLVHLQHPDGKTALERGQVDAWAGLDPLMAAAQLQSGARQLYRNVNFNSYSVLSVKDQFAAQSPEAVTAVIQAYEQARKWAKANPEKLAALLAKEAKLPLNVAKLQLSRTNFDQNIPTAKHIAALQKAGTILTEEDLVRPGTNVNQVVNQLFDAKFAQKAVKK</sequence>
<keyword evidence="3" id="KW-0813">Transport</keyword>
<evidence type="ECO:0000259" key="8">
    <source>
        <dbReference type="SMART" id="SM00062"/>
    </source>
</evidence>
<keyword evidence="7" id="KW-0472">Membrane</keyword>
<dbReference type="InterPro" id="IPR010067">
    <property type="entry name" value="ABC_SsuA_sub-bd"/>
</dbReference>
<evidence type="ECO:0000256" key="5">
    <source>
        <dbReference type="ARBA" id="ARBA00055538"/>
    </source>
</evidence>
<organism evidence="9 10">
    <name type="scientific">Acinetobacter bouvetii DSM 14964 = CIP 107468</name>
    <dbReference type="NCBI Taxonomy" id="1120925"/>
    <lineage>
        <taxon>Bacteria</taxon>
        <taxon>Pseudomonadati</taxon>
        <taxon>Pseudomonadota</taxon>
        <taxon>Gammaproteobacteria</taxon>
        <taxon>Moraxellales</taxon>
        <taxon>Moraxellaceae</taxon>
        <taxon>Acinetobacter</taxon>
    </lineage>
</organism>
<accession>N9DRB9</accession>
<dbReference type="GO" id="GO:0042597">
    <property type="term" value="C:periplasmic space"/>
    <property type="evidence" value="ECO:0007669"/>
    <property type="project" value="UniProtKB-SubCell"/>
</dbReference>
<keyword evidence="4" id="KW-0732">Signal</keyword>
<dbReference type="Gene3D" id="3.40.190.10">
    <property type="entry name" value="Periplasmic binding protein-like II"/>
    <property type="match status" value="2"/>
</dbReference>
<comment type="similarity">
    <text evidence="2">Belongs to the bacterial solute-binding protein SsuA/TauA family.</text>
</comment>
<evidence type="ECO:0000313" key="10">
    <source>
        <dbReference type="Proteomes" id="UP000018460"/>
    </source>
</evidence>
<feature type="transmembrane region" description="Helical" evidence="7">
    <location>
        <begin position="43"/>
        <end position="62"/>
    </location>
</feature>
<evidence type="ECO:0000256" key="2">
    <source>
        <dbReference type="ARBA" id="ARBA00010742"/>
    </source>
</evidence>
<evidence type="ECO:0000256" key="4">
    <source>
        <dbReference type="ARBA" id="ARBA00022729"/>
    </source>
</evidence>
<dbReference type="OrthoDB" id="7374754at2"/>
<name>N9DRB9_9GAMM</name>
<dbReference type="InterPro" id="IPR001638">
    <property type="entry name" value="Solute-binding_3/MltF_N"/>
</dbReference>
<dbReference type="SUPFAM" id="SSF53850">
    <property type="entry name" value="Periplasmic binding protein-like II"/>
    <property type="match status" value="1"/>
</dbReference>